<dbReference type="Gene3D" id="3.80.10.10">
    <property type="entry name" value="Ribonuclease Inhibitor"/>
    <property type="match status" value="1"/>
</dbReference>
<gene>
    <name evidence="3" type="ORF">HHK36_032855</name>
</gene>
<feature type="domain" description="F-box" evidence="2">
    <location>
        <begin position="217"/>
        <end position="257"/>
    </location>
</feature>
<dbReference type="Proteomes" id="UP000655225">
    <property type="component" value="Unassembled WGS sequence"/>
</dbReference>
<dbReference type="Pfam" id="PF12937">
    <property type="entry name" value="F-box-like"/>
    <property type="match status" value="1"/>
</dbReference>
<dbReference type="InterPro" id="IPR036047">
    <property type="entry name" value="F-box-like_dom_sf"/>
</dbReference>
<dbReference type="InterPro" id="IPR001810">
    <property type="entry name" value="F-box_dom"/>
</dbReference>
<dbReference type="GO" id="GO:0005737">
    <property type="term" value="C:cytoplasm"/>
    <property type="evidence" value="ECO:0007669"/>
    <property type="project" value="TreeGrafter"/>
</dbReference>
<dbReference type="PANTHER" id="PTHR13382">
    <property type="entry name" value="MITOCHONDRIAL ATP SYNTHASE COUPLING FACTOR B"/>
    <property type="match status" value="1"/>
</dbReference>
<feature type="region of interest" description="Disordered" evidence="1">
    <location>
        <begin position="135"/>
        <end position="158"/>
    </location>
</feature>
<evidence type="ECO:0000256" key="1">
    <source>
        <dbReference type="SAM" id="MobiDB-lite"/>
    </source>
</evidence>
<dbReference type="InterPro" id="IPR050648">
    <property type="entry name" value="F-box_LRR-repeat"/>
</dbReference>
<dbReference type="PANTHER" id="PTHR13382:SF22">
    <property type="entry name" value="F-BOX PROTEIN SKIP14"/>
    <property type="match status" value="1"/>
</dbReference>
<dbReference type="SUPFAM" id="SSF52047">
    <property type="entry name" value="RNI-like"/>
    <property type="match status" value="1"/>
</dbReference>
<evidence type="ECO:0000259" key="2">
    <source>
        <dbReference type="PROSITE" id="PS50181"/>
    </source>
</evidence>
<feature type="compositionally biased region" description="Basic and acidic residues" evidence="1">
    <location>
        <begin position="138"/>
        <end position="151"/>
    </location>
</feature>
<accession>A0A834Y4T1</accession>
<dbReference type="SUPFAM" id="SSF81383">
    <property type="entry name" value="F-box domain"/>
    <property type="match status" value="1"/>
</dbReference>
<dbReference type="OMA" id="CERDEIG"/>
<dbReference type="InterPro" id="IPR032675">
    <property type="entry name" value="LRR_dom_sf"/>
</dbReference>
<proteinExistence type="predicted"/>
<comment type="caution">
    <text evidence="3">The sequence shown here is derived from an EMBL/GenBank/DDBJ whole genome shotgun (WGS) entry which is preliminary data.</text>
</comment>
<dbReference type="PROSITE" id="PS50181">
    <property type="entry name" value="FBOX"/>
    <property type="match status" value="1"/>
</dbReference>
<keyword evidence="4" id="KW-1185">Reference proteome</keyword>
<name>A0A834Y4T1_TETSI</name>
<evidence type="ECO:0000313" key="3">
    <source>
        <dbReference type="EMBL" id="KAF8365112.1"/>
    </source>
</evidence>
<organism evidence="3 4">
    <name type="scientific">Tetracentron sinense</name>
    <name type="common">Spur-leaf</name>
    <dbReference type="NCBI Taxonomy" id="13715"/>
    <lineage>
        <taxon>Eukaryota</taxon>
        <taxon>Viridiplantae</taxon>
        <taxon>Streptophyta</taxon>
        <taxon>Embryophyta</taxon>
        <taxon>Tracheophyta</taxon>
        <taxon>Spermatophyta</taxon>
        <taxon>Magnoliopsida</taxon>
        <taxon>Trochodendrales</taxon>
        <taxon>Trochodendraceae</taxon>
        <taxon>Tetracentron</taxon>
    </lineage>
</organism>
<protein>
    <recommendedName>
        <fullName evidence="2">F-box domain-containing protein</fullName>
    </recommendedName>
</protein>
<dbReference type="AlphaFoldDB" id="A0A834Y4T1"/>
<sequence>MTLNFSRHSIFPATPSEDSVVSSIRIANSYLVEGISEKNGDGLGRPRHINWDKPDRGDSREPVSNDILDLLPLDPFGMDISATFTAITGWLEDLEADSVCFGRDEVGAMGRDYQLFAGMNFIWNKAMWVQAEPGNTGIDKEPGNTGIDKKSNPAGRSDAWVEGKETVDGPRHCGFTSACNAEEFVSFRDEDTCVAGLLTKEFQDAIGSCSNGDGGAPHEALLFALGYLGVQDLLSAERVCRSLRSAVQSDSLLWRSIHIDKPLSERITDDGLLQLANKAQGSLQCLSLVECPRITDDGLKRVLGSNPKLTKLSVPGCMRLSVEGIVKNLKAFKSSGMHGIKQLRIGGLYGVTQDHFEELAFLLGAENHMQLKAKPRFYNSGCLYFSCDDDRAMDIEMCPRCQNLRLVYDCPAESCQEKQHATQLCRACTLCIARCVQCGRCFNDREYEETFCLDLLCLDCQKQLLKFQEKQEENSAFSSNHAISIKGPGTTFAFVARE</sequence>
<dbReference type="EMBL" id="JABCRI010000994">
    <property type="protein sequence ID" value="KAF8365112.1"/>
    <property type="molecule type" value="Genomic_DNA"/>
</dbReference>
<evidence type="ECO:0000313" key="4">
    <source>
        <dbReference type="Proteomes" id="UP000655225"/>
    </source>
</evidence>
<dbReference type="OrthoDB" id="10044893at2759"/>
<reference evidence="3 4" key="1">
    <citation type="submission" date="2020-04" db="EMBL/GenBank/DDBJ databases">
        <title>Plant Genome Project.</title>
        <authorList>
            <person name="Zhang R.-G."/>
        </authorList>
    </citation>
    <scope>NUCLEOTIDE SEQUENCE [LARGE SCALE GENOMIC DNA]</scope>
    <source>
        <strain evidence="3">YNK0</strain>
        <tissue evidence="3">Leaf</tissue>
    </source>
</reference>